<reference evidence="1 2" key="1">
    <citation type="journal article" date="2013" name="Curr. Biol.">
        <title>The Genome of the Foraminiferan Reticulomyxa filosa.</title>
        <authorList>
            <person name="Glockner G."/>
            <person name="Hulsmann N."/>
            <person name="Schleicher M."/>
            <person name="Noegel A.A."/>
            <person name="Eichinger L."/>
            <person name="Gallinger C."/>
            <person name="Pawlowski J."/>
            <person name="Sierra R."/>
            <person name="Euteneuer U."/>
            <person name="Pillet L."/>
            <person name="Moustafa A."/>
            <person name="Platzer M."/>
            <person name="Groth M."/>
            <person name="Szafranski K."/>
            <person name="Schliwa M."/>
        </authorList>
    </citation>
    <scope>NUCLEOTIDE SEQUENCE [LARGE SCALE GENOMIC DNA]</scope>
</reference>
<gene>
    <name evidence="1" type="ORF">RFI_32619</name>
</gene>
<dbReference type="EMBL" id="ASPP01028946">
    <property type="protein sequence ID" value="ETO04777.1"/>
    <property type="molecule type" value="Genomic_DNA"/>
</dbReference>
<name>X6LUG4_RETFI</name>
<keyword evidence="2" id="KW-1185">Reference proteome</keyword>
<dbReference type="Proteomes" id="UP000023152">
    <property type="component" value="Unassembled WGS sequence"/>
</dbReference>
<proteinExistence type="predicted"/>
<dbReference type="AlphaFoldDB" id="X6LUG4"/>
<evidence type="ECO:0000313" key="1">
    <source>
        <dbReference type="EMBL" id="ETO04777.1"/>
    </source>
</evidence>
<sequence length="160" mass="19273">MSAIPETLVRFILENPENILFLLYIRTCITLTQNYAKKLRNLVFTRQLNIKYFRGYIVSSVIHLIEECNDSKWQFLIKQDIWQDFPEDSAKGIDKLKNNEFMRYIVRVKHYKIIKVNANEDYQENVKARKRRPIRKIVEKSLRNDIQKIKRKTHIISLCV</sequence>
<protein>
    <submittedName>
        <fullName evidence="1">Uncharacterized protein</fullName>
    </submittedName>
</protein>
<accession>X6LUG4</accession>
<comment type="caution">
    <text evidence="1">The sequence shown here is derived from an EMBL/GenBank/DDBJ whole genome shotgun (WGS) entry which is preliminary data.</text>
</comment>
<evidence type="ECO:0000313" key="2">
    <source>
        <dbReference type="Proteomes" id="UP000023152"/>
    </source>
</evidence>
<organism evidence="1 2">
    <name type="scientific">Reticulomyxa filosa</name>
    <dbReference type="NCBI Taxonomy" id="46433"/>
    <lineage>
        <taxon>Eukaryota</taxon>
        <taxon>Sar</taxon>
        <taxon>Rhizaria</taxon>
        <taxon>Retaria</taxon>
        <taxon>Foraminifera</taxon>
        <taxon>Monothalamids</taxon>
        <taxon>Reticulomyxidae</taxon>
        <taxon>Reticulomyxa</taxon>
    </lineage>
</organism>